<feature type="compositionally biased region" description="Low complexity" evidence="1">
    <location>
        <begin position="1"/>
        <end position="15"/>
    </location>
</feature>
<feature type="compositionally biased region" description="Basic and acidic residues" evidence="1">
    <location>
        <begin position="22"/>
        <end position="32"/>
    </location>
</feature>
<comment type="caution">
    <text evidence="2">The sequence shown here is derived from an EMBL/GenBank/DDBJ whole genome shotgun (WGS) entry which is preliminary data.</text>
</comment>
<reference evidence="2 3" key="1">
    <citation type="journal article" date="2019" name="PLoS ONE">
        <title>Comparative genome analysis indicates high evolutionary potential of pathogenicity genes in Colletotrichum tanaceti.</title>
        <authorList>
            <person name="Lelwala R.V."/>
            <person name="Korhonen P.K."/>
            <person name="Young N.D."/>
            <person name="Scott J.B."/>
            <person name="Ades P.A."/>
            <person name="Gasser R.B."/>
            <person name="Taylor P.W.J."/>
        </authorList>
    </citation>
    <scope>NUCLEOTIDE SEQUENCE [LARGE SCALE GENOMIC DNA]</scope>
    <source>
        <strain evidence="2">BRIP57314</strain>
    </source>
</reference>
<evidence type="ECO:0000313" key="2">
    <source>
        <dbReference type="EMBL" id="TKW55988.1"/>
    </source>
</evidence>
<dbReference type="Proteomes" id="UP000310108">
    <property type="component" value="Unassembled WGS sequence"/>
</dbReference>
<protein>
    <submittedName>
        <fullName evidence="2">Uncharacterized protein</fullName>
    </submittedName>
</protein>
<accession>A0A4U6XJ29</accession>
<organism evidence="2 3">
    <name type="scientific">Colletotrichum tanaceti</name>
    <dbReference type="NCBI Taxonomy" id="1306861"/>
    <lineage>
        <taxon>Eukaryota</taxon>
        <taxon>Fungi</taxon>
        <taxon>Dikarya</taxon>
        <taxon>Ascomycota</taxon>
        <taxon>Pezizomycotina</taxon>
        <taxon>Sordariomycetes</taxon>
        <taxon>Hypocreomycetidae</taxon>
        <taxon>Glomerellales</taxon>
        <taxon>Glomerellaceae</taxon>
        <taxon>Colletotrichum</taxon>
        <taxon>Colletotrichum destructivum species complex</taxon>
    </lineage>
</organism>
<evidence type="ECO:0000256" key="1">
    <source>
        <dbReference type="SAM" id="MobiDB-lite"/>
    </source>
</evidence>
<feature type="region of interest" description="Disordered" evidence="1">
    <location>
        <begin position="1"/>
        <end position="48"/>
    </location>
</feature>
<dbReference type="EMBL" id="PJEX01000080">
    <property type="protein sequence ID" value="TKW55988.1"/>
    <property type="molecule type" value="Genomic_DNA"/>
</dbReference>
<dbReference type="AlphaFoldDB" id="A0A4U6XJ29"/>
<evidence type="ECO:0000313" key="3">
    <source>
        <dbReference type="Proteomes" id="UP000310108"/>
    </source>
</evidence>
<keyword evidence="3" id="KW-1185">Reference proteome</keyword>
<sequence length="146" mass="15931">MSGSSSTGASGAGASRPSIPRGTRDQPAKPVDRAVPVPDLADLTPEWTNDQSDMEIKMYFNPATTNLSMSYNIRGLQPVIRQVGGTRYLLKDEGDNFYRWDSDIPGLYRVMDATNMDEALDQIIFHPILMRVERVGHDGLGAGSSG</sequence>
<name>A0A4U6XJ29_9PEZI</name>
<proteinExistence type="predicted"/>
<gene>
    <name evidence="2" type="ORF">CTA1_11369</name>
</gene>